<dbReference type="InterPro" id="IPR010327">
    <property type="entry name" value="FldB/FldC_alpha/beta"/>
</dbReference>
<evidence type="ECO:0000256" key="3">
    <source>
        <dbReference type="ARBA" id="ARBA00022723"/>
    </source>
</evidence>
<evidence type="ECO:0000256" key="2">
    <source>
        <dbReference type="ARBA" id="ARBA00005806"/>
    </source>
</evidence>
<evidence type="ECO:0000256" key="1">
    <source>
        <dbReference type="ARBA" id="ARBA00001966"/>
    </source>
</evidence>
<dbReference type="Gene3D" id="1.20.1270.370">
    <property type="match status" value="1"/>
</dbReference>
<dbReference type="RefSeq" id="WP_263993040.1">
    <property type="nucleotide sequence ID" value="NZ_CP087994.1"/>
</dbReference>
<reference evidence="6" key="1">
    <citation type="submission" date="2021-11" db="EMBL/GenBank/DDBJ databases">
        <title>Isoprene-degrading acetogen.</title>
        <authorList>
            <person name="Yang Y."/>
            <person name="Jin H."/>
            <person name="Yan J."/>
        </authorList>
    </citation>
    <scope>NUCLEOTIDE SEQUENCE</scope>
    <source>
        <strain evidence="6">Berkeley</strain>
    </source>
</reference>
<keyword evidence="7" id="KW-1185">Reference proteome</keyword>
<accession>A0ABY6HHD7</accession>
<dbReference type="PANTHER" id="PTHR30548">
    <property type="entry name" value="2-HYDROXYGLUTARYL-COA DEHYDRATASE, D-COMPONENT-RELATED"/>
    <property type="match status" value="1"/>
</dbReference>
<name>A0ABY6HHD7_9FIRM</name>
<sequence>MTFEDSLTKDKNEPLEELLNLPLRNENPYLNEWKKNGGYVLGYTCAYVPEEILYAHEGNGKMLPVRMGASGCETTEDADIHMGKFMCSFPRCLLQMGLEGEYDYLDMLVFTSCCEHLRRVYEPWRDEVKAGMLSMISVPHNPTGENRFKWYYDEVMNVASDINAKYGFHSTKASLRHAIEVYNEYRDLMMELYSLRSIENPLLTGSEAMKIGIAGVNMPKEIFNVKLKDAIDEIKKRKGIKDYKARILLGGSFIDDTYLIDIIESTGAIVVTDTLCSGRKYIEGNVDISDDNVDLEEAIIKRYFNKISCPRMIEGYSERIAFTKRLIEEAKVDGVIFEKMSFCDNHGIENLMEARDLAKLGIPVLQMEREYLSADTGRYKTRVQAFIEKINKGK</sequence>
<keyword evidence="3" id="KW-0479">Metal-binding</keyword>
<evidence type="ECO:0000313" key="6">
    <source>
        <dbReference type="EMBL" id="UYO63951.1"/>
    </source>
</evidence>
<keyword evidence="4" id="KW-0408">Iron</keyword>
<dbReference type="Proteomes" id="UP001163550">
    <property type="component" value="Chromosome"/>
</dbReference>
<protein>
    <submittedName>
        <fullName evidence="6">2-hydroxyacyl-CoA dehydratase family protein</fullName>
    </submittedName>
</protein>
<dbReference type="Gene3D" id="3.40.50.11890">
    <property type="match status" value="1"/>
</dbReference>
<organism evidence="6 7">
    <name type="scientific">Acetobacterium wieringae</name>
    <dbReference type="NCBI Taxonomy" id="52694"/>
    <lineage>
        <taxon>Bacteria</taxon>
        <taxon>Bacillati</taxon>
        <taxon>Bacillota</taxon>
        <taxon>Clostridia</taxon>
        <taxon>Eubacteriales</taxon>
        <taxon>Eubacteriaceae</taxon>
        <taxon>Acetobacterium</taxon>
    </lineage>
</organism>
<comment type="similarity">
    <text evidence="2">Belongs to the FldB/FldC dehydratase alpha/beta subunit family.</text>
</comment>
<keyword evidence="5" id="KW-0411">Iron-sulfur</keyword>
<dbReference type="PANTHER" id="PTHR30548:SF4">
    <property type="entry name" value="SUBUNIT OF OXYGEN-SENSITIVE 2-HYDROXYISOCAPROYL-COA DEHYDRATASE"/>
    <property type="match status" value="1"/>
</dbReference>
<dbReference type="Pfam" id="PF06050">
    <property type="entry name" value="HGD-D"/>
    <property type="match status" value="1"/>
</dbReference>
<dbReference type="EMBL" id="CP087994">
    <property type="protein sequence ID" value="UYO63951.1"/>
    <property type="molecule type" value="Genomic_DNA"/>
</dbReference>
<evidence type="ECO:0000256" key="5">
    <source>
        <dbReference type="ARBA" id="ARBA00023014"/>
    </source>
</evidence>
<gene>
    <name evidence="6" type="ORF">LNN31_05910</name>
</gene>
<evidence type="ECO:0000313" key="7">
    <source>
        <dbReference type="Proteomes" id="UP001163550"/>
    </source>
</evidence>
<comment type="cofactor">
    <cofactor evidence="1">
        <name>[4Fe-4S] cluster</name>
        <dbReference type="ChEBI" id="CHEBI:49883"/>
    </cofactor>
</comment>
<evidence type="ECO:0000256" key="4">
    <source>
        <dbReference type="ARBA" id="ARBA00023004"/>
    </source>
</evidence>
<proteinExistence type="inferred from homology"/>
<dbReference type="Gene3D" id="3.40.50.11900">
    <property type="match status" value="1"/>
</dbReference>